<dbReference type="Proteomes" id="UP000003179">
    <property type="component" value="Unassembled WGS sequence"/>
</dbReference>
<evidence type="ECO:0000313" key="1">
    <source>
        <dbReference type="EMBL" id="EFS91537.1"/>
    </source>
</evidence>
<organism evidence="1 2">
    <name type="scientific">Cutibacterium modestum HL044PA1</name>
    <dbReference type="NCBI Taxonomy" id="765109"/>
    <lineage>
        <taxon>Bacteria</taxon>
        <taxon>Bacillati</taxon>
        <taxon>Actinomycetota</taxon>
        <taxon>Actinomycetes</taxon>
        <taxon>Propionibacteriales</taxon>
        <taxon>Propionibacteriaceae</taxon>
        <taxon>Cutibacterium</taxon>
        <taxon>Cutibacterium modestum</taxon>
    </lineage>
</organism>
<gene>
    <name evidence="1" type="ORF">HMPREF9607_02300</name>
</gene>
<sequence>MAYPYTLTPVARGVQLRLPHVTLAGDLAYDPASSALVLIHDDGEHHVLSTVLLAYGYMPFFGETFIKDWTEHSGLTDTLVMAGVVTVVERLTVGPFNSTAYRVRARPRWRLR</sequence>
<keyword evidence="2" id="KW-1185">Reference proteome</keyword>
<dbReference type="EMBL" id="ADZU01000038">
    <property type="protein sequence ID" value="EFS91537.1"/>
    <property type="molecule type" value="Genomic_DNA"/>
</dbReference>
<comment type="caution">
    <text evidence="1">The sequence shown here is derived from an EMBL/GenBank/DDBJ whole genome shotgun (WGS) entry which is preliminary data.</text>
</comment>
<accession>A0ABP2K610</accession>
<reference evidence="1" key="1">
    <citation type="submission" date="2010-08" db="EMBL/GenBank/DDBJ databases">
        <authorList>
            <person name="Weinstock G."/>
            <person name="Sodergren E."/>
            <person name="Clifton S."/>
            <person name="Fulton L."/>
            <person name="Fulton B."/>
            <person name="Courtney L."/>
            <person name="Fronick C."/>
            <person name="Harrison M."/>
            <person name="Strong C."/>
            <person name="Farmer C."/>
            <person name="Delahaunty K."/>
            <person name="Markovic C."/>
            <person name="Hall O."/>
            <person name="Minx P."/>
            <person name="Tomlinson C."/>
            <person name="Mitreva M."/>
            <person name="Hou S."/>
            <person name="Chen J."/>
            <person name="Wollam A."/>
            <person name="Pepin K.H."/>
            <person name="Johnson M."/>
            <person name="Bhonagiri V."/>
            <person name="Zhang X."/>
            <person name="Suruliraj S."/>
            <person name="Warren W."/>
            <person name="Chinwalla A."/>
            <person name="Mardis E.R."/>
            <person name="Wilson R.K."/>
        </authorList>
    </citation>
    <scope>NUCLEOTIDE SEQUENCE [LARGE SCALE GENOMIC DNA]</scope>
    <source>
        <strain evidence="1">HL044PA1</strain>
    </source>
</reference>
<dbReference type="RefSeq" id="WP_002546840.1">
    <property type="nucleotide sequence ID" value="NZ_GL383191.1"/>
</dbReference>
<evidence type="ECO:0000313" key="2">
    <source>
        <dbReference type="Proteomes" id="UP000003179"/>
    </source>
</evidence>
<proteinExistence type="predicted"/>
<name>A0ABP2K610_9ACTN</name>
<protein>
    <submittedName>
        <fullName evidence="1">Uncharacterized protein</fullName>
    </submittedName>
</protein>